<dbReference type="Gene3D" id="2.10.260.10">
    <property type="match status" value="1"/>
</dbReference>
<reference evidence="3 4" key="1">
    <citation type="submission" date="2016-02" db="EMBL/GenBank/DDBJ databases">
        <title>Comparison of Clostridium stercorarium subspecies using comparative genomics and transcriptomics.</title>
        <authorList>
            <person name="Schellenberg J."/>
            <person name="Thallinger G."/>
            <person name="Levin D.B."/>
            <person name="Zhang X."/>
            <person name="Alvare G."/>
            <person name="Fristensky B."/>
            <person name="Sparling R."/>
        </authorList>
    </citation>
    <scope>NUCLEOTIDE SEQUENCE [LARGE SCALE GENOMIC DNA]</scope>
    <source>
        <strain evidence="3 4">DSM 2910</strain>
    </source>
</reference>
<dbReference type="NCBIfam" id="TIGR01439">
    <property type="entry name" value="lp_hng_hel_AbrB"/>
    <property type="match status" value="1"/>
</dbReference>
<keyword evidence="1" id="KW-0238">DNA-binding</keyword>
<dbReference type="InterPro" id="IPR037914">
    <property type="entry name" value="SpoVT-AbrB_sf"/>
</dbReference>
<gene>
    <name evidence="3" type="ORF">CSTERTH_06535</name>
</gene>
<dbReference type="SMART" id="SM00966">
    <property type="entry name" value="SpoVT_AbrB"/>
    <property type="match status" value="1"/>
</dbReference>
<evidence type="ECO:0000313" key="4">
    <source>
        <dbReference type="Proteomes" id="UP000092971"/>
    </source>
</evidence>
<dbReference type="PROSITE" id="PS51740">
    <property type="entry name" value="SPOVT_ABRB"/>
    <property type="match status" value="1"/>
</dbReference>
<proteinExistence type="predicted"/>
<evidence type="ECO:0000256" key="1">
    <source>
        <dbReference type="PROSITE-ProRule" id="PRU01076"/>
    </source>
</evidence>
<evidence type="ECO:0000259" key="2">
    <source>
        <dbReference type="PROSITE" id="PS51740"/>
    </source>
</evidence>
<dbReference type="PANTHER" id="PTHR36432:SF4">
    <property type="entry name" value="TRANSITION STATE REGULATOR ABH-RELATED"/>
    <property type="match status" value="1"/>
</dbReference>
<dbReference type="AlphaFoldDB" id="A0A1B1YD68"/>
<dbReference type="RefSeq" id="WP_015359054.1">
    <property type="nucleotide sequence ID" value="NZ_CP014672.1"/>
</dbReference>
<dbReference type="EMBL" id="CP014672">
    <property type="protein sequence ID" value="ANW98709.1"/>
    <property type="molecule type" value="Genomic_DNA"/>
</dbReference>
<accession>A0A1B1YD68</accession>
<dbReference type="Pfam" id="PF04014">
    <property type="entry name" value="MazE_antitoxin"/>
    <property type="match status" value="1"/>
</dbReference>
<dbReference type="InterPro" id="IPR052731">
    <property type="entry name" value="B_subtilis_Trans_State_Reg"/>
</dbReference>
<dbReference type="SUPFAM" id="SSF89447">
    <property type="entry name" value="AbrB/MazE/MraZ-like"/>
    <property type="match status" value="1"/>
</dbReference>
<evidence type="ECO:0000313" key="3">
    <source>
        <dbReference type="EMBL" id="ANW98709.1"/>
    </source>
</evidence>
<sequence length="79" mass="9098">MKATGYVRKLDALGRIVLPKSLRKQLNINEGDSIEMFIDNEGNVVLDKYVPRCTFCDNVSDDMVEYKGRHICRNCLNEM</sequence>
<organism evidence="3 4">
    <name type="scientific">Thermoclostridium stercorarium subsp. thermolacticum DSM 2910</name>
    <dbReference type="NCBI Taxonomy" id="1121336"/>
    <lineage>
        <taxon>Bacteria</taxon>
        <taxon>Bacillati</taxon>
        <taxon>Bacillota</taxon>
        <taxon>Clostridia</taxon>
        <taxon>Eubacteriales</taxon>
        <taxon>Oscillospiraceae</taxon>
        <taxon>Thermoclostridium</taxon>
    </lineage>
</organism>
<feature type="domain" description="SpoVT-AbrB" evidence="2">
    <location>
        <begin position="5"/>
        <end position="51"/>
    </location>
</feature>
<protein>
    <submittedName>
        <fullName evidence="3">AbrB family transcriptional regulator</fullName>
    </submittedName>
</protein>
<dbReference type="InterPro" id="IPR007159">
    <property type="entry name" value="SpoVT-AbrB_dom"/>
</dbReference>
<dbReference type="PANTHER" id="PTHR36432">
    <property type="match status" value="1"/>
</dbReference>
<name>A0A1B1YD68_THEST</name>
<dbReference type="OrthoDB" id="9782993at2"/>
<dbReference type="GO" id="GO:0003677">
    <property type="term" value="F:DNA binding"/>
    <property type="evidence" value="ECO:0007669"/>
    <property type="project" value="UniProtKB-UniRule"/>
</dbReference>
<dbReference type="Proteomes" id="UP000092971">
    <property type="component" value="Chromosome"/>
</dbReference>